<gene>
    <name evidence="3" type="ORF">PGO_031970</name>
</gene>
<keyword evidence="2" id="KW-0732">Signal</keyword>
<evidence type="ECO:0000313" key="3">
    <source>
        <dbReference type="EMBL" id="GAW79393.1"/>
    </source>
</evidence>
<reference evidence="4" key="1">
    <citation type="submission" date="2017-04" db="EMBL/GenBank/DDBJ databases">
        <title>Plasmodium gonderi genome.</title>
        <authorList>
            <person name="Arisue N."/>
            <person name="Honma H."/>
            <person name="Kawai S."/>
            <person name="Tougan T."/>
            <person name="Tanabe K."/>
            <person name="Horii T."/>
        </authorList>
    </citation>
    <scope>NUCLEOTIDE SEQUENCE [LARGE SCALE GENOMIC DNA]</scope>
    <source>
        <strain evidence="4">ATCC 30045</strain>
    </source>
</reference>
<dbReference type="AlphaFoldDB" id="A0A1Y1JG31"/>
<evidence type="ECO:0000313" key="4">
    <source>
        <dbReference type="Proteomes" id="UP000195521"/>
    </source>
</evidence>
<evidence type="ECO:0000256" key="1">
    <source>
        <dbReference type="SAM" id="MobiDB-lite"/>
    </source>
</evidence>
<accession>A0A1Y1JG31</accession>
<feature type="signal peptide" evidence="2">
    <location>
        <begin position="1"/>
        <end position="23"/>
    </location>
</feature>
<evidence type="ECO:0000256" key="2">
    <source>
        <dbReference type="SAM" id="SignalP"/>
    </source>
</evidence>
<name>A0A1Y1JG31_PLAGO</name>
<dbReference type="EMBL" id="BDQF01000003">
    <property type="protein sequence ID" value="GAW79393.1"/>
    <property type="molecule type" value="Genomic_DNA"/>
</dbReference>
<protein>
    <submittedName>
        <fullName evidence="3">Uncharacterized protein</fullName>
    </submittedName>
</protein>
<feature type="chain" id="PRO_5012282127" evidence="2">
    <location>
        <begin position="24"/>
        <end position="108"/>
    </location>
</feature>
<dbReference type="OrthoDB" id="371209at2759"/>
<dbReference type="GeneID" id="39746101"/>
<organism evidence="3 4">
    <name type="scientific">Plasmodium gonderi</name>
    <dbReference type="NCBI Taxonomy" id="77519"/>
    <lineage>
        <taxon>Eukaryota</taxon>
        <taxon>Sar</taxon>
        <taxon>Alveolata</taxon>
        <taxon>Apicomplexa</taxon>
        <taxon>Aconoidasida</taxon>
        <taxon>Haemosporida</taxon>
        <taxon>Plasmodiidae</taxon>
        <taxon>Plasmodium</taxon>
        <taxon>Plasmodium (Plasmodium)</taxon>
    </lineage>
</organism>
<dbReference type="OMA" id="EPWGDSQ"/>
<feature type="region of interest" description="Disordered" evidence="1">
    <location>
        <begin position="87"/>
        <end position="108"/>
    </location>
</feature>
<keyword evidence="4" id="KW-1185">Reference proteome</keyword>
<comment type="caution">
    <text evidence="3">The sequence shown here is derived from an EMBL/GenBank/DDBJ whole genome shotgun (WGS) entry which is preliminary data.</text>
</comment>
<dbReference type="RefSeq" id="XP_028541982.1">
    <property type="nucleotide sequence ID" value="XM_028686181.1"/>
</dbReference>
<sequence>MLSFRHFILPLIWVLIYNERVKDSPFLTQHSKWAKELKNRVLRLETPEPWGESETYEISTRDSSGNLITTVFNKNAEALYFYINRKESKGGGSNKGGSSKLRKREKRP</sequence>
<proteinExistence type="predicted"/>
<dbReference type="Proteomes" id="UP000195521">
    <property type="component" value="Unassembled WGS sequence"/>
</dbReference>